<accession>A0AAU7ZWD2</accession>
<proteinExistence type="predicted"/>
<dbReference type="AlphaFoldDB" id="A0AAU7ZWD2"/>
<feature type="signal peptide" evidence="2">
    <location>
        <begin position="1"/>
        <end position="24"/>
    </location>
</feature>
<name>A0AAU7ZWD2_9BACT</name>
<protein>
    <submittedName>
        <fullName evidence="3">Uncharacterized protein</fullName>
    </submittedName>
</protein>
<dbReference type="RefSeq" id="WP_353067020.1">
    <property type="nucleotide sequence ID" value="NZ_CP132942.1"/>
</dbReference>
<dbReference type="Gene3D" id="1.10.287.700">
    <property type="entry name" value="Helix hairpin bin"/>
    <property type="match status" value="1"/>
</dbReference>
<feature type="compositionally biased region" description="Low complexity" evidence="1">
    <location>
        <begin position="72"/>
        <end position="85"/>
    </location>
</feature>
<feature type="compositionally biased region" description="Basic and acidic residues" evidence="1">
    <location>
        <begin position="38"/>
        <end position="47"/>
    </location>
</feature>
<feature type="compositionally biased region" description="Basic and acidic residues" evidence="1">
    <location>
        <begin position="86"/>
        <end position="124"/>
    </location>
</feature>
<dbReference type="KEGG" id="tpsc:RBB77_09975"/>
<evidence type="ECO:0000313" key="3">
    <source>
        <dbReference type="EMBL" id="XCB35199.1"/>
    </source>
</evidence>
<feature type="region of interest" description="Disordered" evidence="1">
    <location>
        <begin position="38"/>
        <end position="130"/>
    </location>
</feature>
<reference evidence="3" key="1">
    <citation type="submission" date="2023-08" db="EMBL/GenBank/DDBJ databases">
        <authorList>
            <person name="Messyasz A."/>
            <person name="Mannisto M.K."/>
            <person name="Kerkhof L.J."/>
            <person name="Haggblom M."/>
        </authorList>
    </citation>
    <scope>NUCLEOTIDE SEQUENCE</scope>
    <source>
        <strain evidence="3">X5P6</strain>
    </source>
</reference>
<feature type="chain" id="PRO_5043761886" evidence="2">
    <location>
        <begin position="25"/>
        <end position="130"/>
    </location>
</feature>
<gene>
    <name evidence="3" type="ORF">RBB77_09975</name>
</gene>
<sequence>MKRLGFFVLASALTVSTSAGFAVAQDSVGHDAKAVGTDTKDATKDAGHGIATGSEKTASGTKKVYHKTVSGTKTAADKTATGTKTVADKTADGTKTVGKDIGHGTKTAARDTAHGTEKVGDKIVGKPTPQ</sequence>
<dbReference type="EMBL" id="CP132942">
    <property type="protein sequence ID" value="XCB35199.1"/>
    <property type="molecule type" value="Genomic_DNA"/>
</dbReference>
<keyword evidence="2" id="KW-0732">Signal</keyword>
<organism evidence="3">
    <name type="scientific">Tunturiibacter psychrotolerans</name>
    <dbReference type="NCBI Taxonomy" id="3069686"/>
    <lineage>
        <taxon>Bacteria</taxon>
        <taxon>Pseudomonadati</taxon>
        <taxon>Acidobacteriota</taxon>
        <taxon>Terriglobia</taxon>
        <taxon>Terriglobales</taxon>
        <taxon>Acidobacteriaceae</taxon>
        <taxon>Tunturiibacter</taxon>
    </lineage>
</organism>
<reference evidence="3" key="2">
    <citation type="journal article" date="2024" name="Environ. Microbiol.">
        <title>Genome analysis and description of Tunturibacter gen. nov. expands the diversity of Terriglobia in tundra soils.</title>
        <authorList>
            <person name="Messyasz A."/>
            <person name="Mannisto M.K."/>
            <person name="Kerkhof L.J."/>
            <person name="Haggblom M.M."/>
        </authorList>
    </citation>
    <scope>NUCLEOTIDE SEQUENCE</scope>
    <source>
        <strain evidence="3">X5P6</strain>
    </source>
</reference>
<evidence type="ECO:0000256" key="1">
    <source>
        <dbReference type="SAM" id="MobiDB-lite"/>
    </source>
</evidence>
<evidence type="ECO:0000256" key="2">
    <source>
        <dbReference type="SAM" id="SignalP"/>
    </source>
</evidence>